<reference evidence="1 2" key="1">
    <citation type="submission" date="2022-09" db="EMBL/GenBank/DDBJ databases">
        <title>Enrichment on poylsaccharides allowed isolation of novel metabolic and taxonomic groups of Haloarchaea.</title>
        <authorList>
            <person name="Sorokin D.Y."/>
            <person name="Elcheninov A.G."/>
            <person name="Khizhniak T.V."/>
            <person name="Kolganova T.V."/>
            <person name="Kublanov I.V."/>
        </authorList>
    </citation>
    <scope>NUCLEOTIDE SEQUENCE [LARGE SCALE GENOMIC DNA]</scope>
    <source>
        <strain evidence="1 2">AArc-curdl1</strain>
    </source>
</reference>
<dbReference type="RefSeq" id="WP_342806188.1">
    <property type="nucleotide sequence ID" value="NZ_JAOPJZ010000001.1"/>
</dbReference>
<sequence>MSNDINDTIDLQSLCDLLVEDHQATYIAATEQTLANQSPVLLFHVPASTRPLPELHEDIANELEGVDGVRLDNHELSFSLRHVLHSDVHAFRRIPLYSASQPGMDDVSLEEGIEQARKVVAGEFDPDPLTSESIELPTLVEELADAGAAAVELRNESLIQSGTIDLRIPMIPAKGYPIAGPYESVTFDGQTYDFRFNCVLEGPGGYGTMRTPLYIDGSTRGLSGLSVDEGVALFEDVQSIIEETDSLSEANEKLRDVVPTRG</sequence>
<evidence type="ECO:0000313" key="1">
    <source>
        <dbReference type="EMBL" id="MCU4750935.1"/>
    </source>
</evidence>
<name>A0AAP2Z5T6_9EURY</name>
<proteinExistence type="predicted"/>
<gene>
    <name evidence="1" type="ORF">OB919_02880</name>
</gene>
<protein>
    <submittedName>
        <fullName evidence="1">Uncharacterized protein</fullName>
    </submittedName>
</protein>
<dbReference type="EMBL" id="JAOPJZ010000001">
    <property type="protein sequence ID" value="MCU4750935.1"/>
    <property type="molecule type" value="Genomic_DNA"/>
</dbReference>
<dbReference type="AlphaFoldDB" id="A0AAP2Z5T6"/>
<accession>A0AAP2Z5T6</accession>
<comment type="caution">
    <text evidence="1">The sequence shown here is derived from an EMBL/GenBank/DDBJ whole genome shotgun (WGS) entry which is preliminary data.</text>
</comment>
<keyword evidence="2" id="KW-1185">Reference proteome</keyword>
<evidence type="ECO:0000313" key="2">
    <source>
        <dbReference type="Proteomes" id="UP001321047"/>
    </source>
</evidence>
<organism evidence="1 2">
    <name type="scientific">Natronosalvus hydrolyticus</name>
    <dbReference type="NCBI Taxonomy" id="2979988"/>
    <lineage>
        <taxon>Archaea</taxon>
        <taxon>Methanobacteriati</taxon>
        <taxon>Methanobacteriota</taxon>
        <taxon>Stenosarchaea group</taxon>
        <taxon>Halobacteria</taxon>
        <taxon>Halobacteriales</taxon>
        <taxon>Natrialbaceae</taxon>
        <taxon>Natronosalvus</taxon>
    </lineage>
</organism>
<dbReference type="Proteomes" id="UP001321047">
    <property type="component" value="Unassembled WGS sequence"/>
</dbReference>